<feature type="domain" description="Transposase DDE" evidence="1">
    <location>
        <begin position="97"/>
        <end position="233"/>
    </location>
</feature>
<evidence type="ECO:0000313" key="2">
    <source>
        <dbReference type="EMBL" id="EAY26716.1"/>
    </source>
</evidence>
<dbReference type="GO" id="GO:0004803">
    <property type="term" value="F:transposase activity"/>
    <property type="evidence" value="ECO:0007669"/>
    <property type="project" value="InterPro"/>
</dbReference>
<sequence>MTDYTIAIYCFIDDFLKKIGRKENHLKKITDAELMTTALVAGRYFSGNHQKAMNYMKDHQGVNMIDKSGFNRRLHGLSTQLNAIFIGLGNTLKRLNTESVYLIDSFPVRGCRNIRIPRNKILKQEIYRGKSASKREYFYGFKVQVITTKEGIPVDYFISAGSFADITAFQAMHIDLPEGSQLYVDYGLEDFYKECEDIQLFIERKSNSKRKDSPALAFIKKQLRKRVETTFSEITAFFPLKIHAVTPEGFLLKIFLFFFAYTLKRVVA</sequence>
<dbReference type="AlphaFoldDB" id="A1ZSG8"/>
<dbReference type="Proteomes" id="UP000004095">
    <property type="component" value="Unassembled WGS sequence"/>
</dbReference>
<keyword evidence="3" id="KW-1185">Reference proteome</keyword>
<organism evidence="2 3">
    <name type="scientific">Microscilla marina ATCC 23134</name>
    <dbReference type="NCBI Taxonomy" id="313606"/>
    <lineage>
        <taxon>Bacteria</taxon>
        <taxon>Pseudomonadati</taxon>
        <taxon>Bacteroidota</taxon>
        <taxon>Cytophagia</taxon>
        <taxon>Cytophagales</taxon>
        <taxon>Microscillaceae</taxon>
        <taxon>Microscilla</taxon>
    </lineage>
</organism>
<accession>A1ZSG8</accession>
<protein>
    <submittedName>
        <fullName evidence="2">Transposase, IS4</fullName>
    </submittedName>
</protein>
<reference evidence="2 3" key="1">
    <citation type="submission" date="2007-01" db="EMBL/GenBank/DDBJ databases">
        <authorList>
            <person name="Haygood M."/>
            <person name="Podell S."/>
            <person name="Anderson C."/>
            <person name="Hopkinson B."/>
            <person name="Roe K."/>
            <person name="Barbeau K."/>
            <person name="Gaasterland T."/>
            <person name="Ferriera S."/>
            <person name="Johnson J."/>
            <person name="Kravitz S."/>
            <person name="Beeson K."/>
            <person name="Sutton G."/>
            <person name="Rogers Y.-H."/>
            <person name="Friedman R."/>
            <person name="Frazier M."/>
            <person name="Venter J.C."/>
        </authorList>
    </citation>
    <scope>NUCLEOTIDE SEQUENCE [LARGE SCALE GENOMIC DNA]</scope>
    <source>
        <strain evidence="2 3">ATCC 23134</strain>
    </source>
</reference>
<evidence type="ECO:0000259" key="1">
    <source>
        <dbReference type="Pfam" id="PF13612"/>
    </source>
</evidence>
<evidence type="ECO:0000313" key="3">
    <source>
        <dbReference type="Proteomes" id="UP000004095"/>
    </source>
</evidence>
<dbReference type="GO" id="GO:0003677">
    <property type="term" value="F:DNA binding"/>
    <property type="evidence" value="ECO:0007669"/>
    <property type="project" value="InterPro"/>
</dbReference>
<comment type="caution">
    <text evidence="2">The sequence shown here is derived from an EMBL/GenBank/DDBJ whole genome shotgun (WGS) entry which is preliminary data.</text>
</comment>
<dbReference type="EMBL" id="AAWS01000031">
    <property type="protein sequence ID" value="EAY26716.1"/>
    <property type="molecule type" value="Genomic_DNA"/>
</dbReference>
<name>A1ZSG8_MICM2</name>
<dbReference type="Pfam" id="PF13612">
    <property type="entry name" value="DDE_Tnp_1_3"/>
    <property type="match status" value="1"/>
</dbReference>
<dbReference type="RefSeq" id="WP_002700478.1">
    <property type="nucleotide sequence ID" value="NZ_AAWS01000031.1"/>
</dbReference>
<dbReference type="eggNOG" id="COG3039">
    <property type="taxonomic scope" value="Bacteria"/>
</dbReference>
<gene>
    <name evidence="2" type="ORF">M23134_02967</name>
</gene>
<dbReference type="NCBIfam" id="NF033520">
    <property type="entry name" value="transpos_IS982"/>
    <property type="match status" value="1"/>
</dbReference>
<dbReference type="GO" id="GO:0006313">
    <property type="term" value="P:DNA transposition"/>
    <property type="evidence" value="ECO:0007669"/>
    <property type="project" value="InterPro"/>
</dbReference>
<proteinExistence type="predicted"/>
<dbReference type="InterPro" id="IPR025668">
    <property type="entry name" value="Tnp_DDE_dom"/>
</dbReference>
<dbReference type="OrthoDB" id="706456at2"/>